<dbReference type="AlphaFoldDB" id="A0A3B0XU65"/>
<organism evidence="1">
    <name type="scientific">hydrothermal vent metagenome</name>
    <dbReference type="NCBI Taxonomy" id="652676"/>
    <lineage>
        <taxon>unclassified sequences</taxon>
        <taxon>metagenomes</taxon>
        <taxon>ecological metagenomes</taxon>
    </lineage>
</organism>
<proteinExistence type="predicted"/>
<evidence type="ECO:0000313" key="1">
    <source>
        <dbReference type="EMBL" id="VAW59876.1"/>
    </source>
</evidence>
<reference evidence="1" key="1">
    <citation type="submission" date="2018-06" db="EMBL/GenBank/DDBJ databases">
        <authorList>
            <person name="Zhirakovskaya E."/>
        </authorList>
    </citation>
    <scope>NUCLEOTIDE SEQUENCE</scope>
</reference>
<accession>A0A3B0XU65</accession>
<sequence length="86" mass="9642">MNNALKTGLDIHGVIDTFPVRFMLLSSALIKDGAEVHIVTGVKRDGRIEQLLLDSAIQFTHYFSIVEHLEATNVSIEWKDGEPFCE</sequence>
<protein>
    <submittedName>
        <fullName evidence="1">Uncharacterized protein</fullName>
    </submittedName>
</protein>
<name>A0A3B0XU65_9ZZZZ</name>
<dbReference type="EMBL" id="UOFG01000100">
    <property type="protein sequence ID" value="VAW59876.1"/>
    <property type="molecule type" value="Genomic_DNA"/>
</dbReference>
<gene>
    <name evidence="1" type="ORF">MNBD_GAMMA11-1933</name>
</gene>